<name>A0ABS8TDR3_DATST</name>
<keyword evidence="2" id="KW-1185">Reference proteome</keyword>
<evidence type="ECO:0000313" key="1">
    <source>
        <dbReference type="EMBL" id="MCD7468946.1"/>
    </source>
</evidence>
<gene>
    <name evidence="1" type="ORF">HAX54_007503</name>
</gene>
<accession>A0ABS8TDR3</accession>
<proteinExistence type="predicted"/>
<comment type="caution">
    <text evidence="1">The sequence shown here is derived from an EMBL/GenBank/DDBJ whole genome shotgun (WGS) entry which is preliminary data.</text>
</comment>
<dbReference type="EMBL" id="JACEIK010001384">
    <property type="protein sequence ID" value="MCD7468946.1"/>
    <property type="molecule type" value="Genomic_DNA"/>
</dbReference>
<organism evidence="1 2">
    <name type="scientific">Datura stramonium</name>
    <name type="common">Jimsonweed</name>
    <name type="synonym">Common thornapple</name>
    <dbReference type="NCBI Taxonomy" id="4076"/>
    <lineage>
        <taxon>Eukaryota</taxon>
        <taxon>Viridiplantae</taxon>
        <taxon>Streptophyta</taxon>
        <taxon>Embryophyta</taxon>
        <taxon>Tracheophyta</taxon>
        <taxon>Spermatophyta</taxon>
        <taxon>Magnoliopsida</taxon>
        <taxon>eudicotyledons</taxon>
        <taxon>Gunneridae</taxon>
        <taxon>Pentapetalae</taxon>
        <taxon>asterids</taxon>
        <taxon>lamiids</taxon>
        <taxon>Solanales</taxon>
        <taxon>Solanaceae</taxon>
        <taxon>Solanoideae</taxon>
        <taxon>Datureae</taxon>
        <taxon>Datura</taxon>
    </lineage>
</organism>
<protein>
    <submittedName>
        <fullName evidence="1">Uncharacterized protein</fullName>
    </submittedName>
</protein>
<sequence>MVSLVVCSSEKTKKRKRGEGATVVVFWLLYRNSEKRVREREIRRFTGWRWERADGRYLVVGKKWGRCSCFLVVPALAGCSLKNGEERRFSSVVCFVGSMAMMVVFRRREGERGWRLVHRSSGGRFSGGRWQRGGG</sequence>
<dbReference type="Proteomes" id="UP000823775">
    <property type="component" value="Unassembled WGS sequence"/>
</dbReference>
<evidence type="ECO:0000313" key="2">
    <source>
        <dbReference type="Proteomes" id="UP000823775"/>
    </source>
</evidence>
<reference evidence="1 2" key="1">
    <citation type="journal article" date="2021" name="BMC Genomics">
        <title>Datura genome reveals duplications of psychoactive alkaloid biosynthetic genes and high mutation rate following tissue culture.</title>
        <authorList>
            <person name="Rajewski A."/>
            <person name="Carter-House D."/>
            <person name="Stajich J."/>
            <person name="Litt A."/>
        </authorList>
    </citation>
    <scope>NUCLEOTIDE SEQUENCE [LARGE SCALE GENOMIC DNA]</scope>
    <source>
        <strain evidence="1">AR-01</strain>
    </source>
</reference>